<dbReference type="GO" id="GO:0005524">
    <property type="term" value="F:ATP binding"/>
    <property type="evidence" value="ECO:0007669"/>
    <property type="project" value="UniProtKB-KW"/>
</dbReference>
<dbReference type="InterPro" id="IPR027417">
    <property type="entry name" value="P-loop_NTPase"/>
</dbReference>
<protein>
    <submittedName>
        <fullName evidence="2">ATP-binding protein</fullName>
    </submittedName>
</protein>
<dbReference type="EMBL" id="JACRSZ010000012">
    <property type="protein sequence ID" value="MBC8573753.1"/>
    <property type="molecule type" value="Genomic_DNA"/>
</dbReference>
<dbReference type="SUPFAM" id="SSF52540">
    <property type="entry name" value="P-loop containing nucleoside triphosphate hydrolases"/>
    <property type="match status" value="1"/>
</dbReference>
<comment type="caution">
    <text evidence="2">The sequence shown here is derived from an EMBL/GenBank/DDBJ whole genome shotgun (WGS) entry which is preliminary data.</text>
</comment>
<organism evidence="2 3">
    <name type="scientific">Jingyaoa shaoxingensis</name>
    <dbReference type="NCBI Taxonomy" id="2763671"/>
    <lineage>
        <taxon>Bacteria</taxon>
        <taxon>Bacillati</taxon>
        <taxon>Bacillota</taxon>
        <taxon>Clostridia</taxon>
        <taxon>Lachnospirales</taxon>
        <taxon>Lachnospiraceae</taxon>
        <taxon>Jingyaoa</taxon>
    </lineage>
</organism>
<dbReference type="PANTHER" id="PTHR34301">
    <property type="entry name" value="DNA-BINDING PROTEIN-RELATED"/>
    <property type="match status" value="1"/>
</dbReference>
<dbReference type="PANTHER" id="PTHR34301:SF8">
    <property type="entry name" value="ATPASE DOMAIN-CONTAINING PROTEIN"/>
    <property type="match status" value="1"/>
</dbReference>
<keyword evidence="2" id="KW-0067">ATP-binding</keyword>
<dbReference type="Gene3D" id="3.40.50.300">
    <property type="entry name" value="P-loop containing nucleotide triphosphate hydrolases"/>
    <property type="match status" value="1"/>
</dbReference>
<keyword evidence="2" id="KW-0547">Nucleotide-binding</keyword>
<dbReference type="Pfam" id="PF13191">
    <property type="entry name" value="AAA_16"/>
    <property type="match status" value="1"/>
</dbReference>
<reference evidence="2 3" key="1">
    <citation type="submission" date="2020-08" db="EMBL/GenBank/DDBJ databases">
        <title>Genome public.</title>
        <authorList>
            <person name="Liu C."/>
            <person name="Sun Q."/>
        </authorList>
    </citation>
    <scope>NUCLEOTIDE SEQUENCE [LARGE SCALE GENOMIC DNA]</scope>
    <source>
        <strain evidence="2 3">NSJ-46</strain>
    </source>
</reference>
<proteinExistence type="predicted"/>
<dbReference type="RefSeq" id="WP_249309048.1">
    <property type="nucleotide sequence ID" value="NZ_JACRSZ010000012.1"/>
</dbReference>
<evidence type="ECO:0000313" key="2">
    <source>
        <dbReference type="EMBL" id="MBC8573753.1"/>
    </source>
</evidence>
<gene>
    <name evidence="2" type="ORF">H8716_11765</name>
</gene>
<sequence>MFKINPYRPGAGLMPGYIAGRDEDIQNVEQMFEALTLNIPTQSIIFSGLRGVGKTVLINKLQSIAEEKGIFCKHIEIEERNDFISQIAECSQAFLRTVSAKEKFKHLVQKPLDAIKSLMISFNPNDNTFSLSLQDRELYLSSNLTQSLTDVFTTIGETAQKTDTPICFFIDEIQYMKQNQLGSLIAALHRTNQLGYPVMVVGAGLPKIYKMLSDEKSYSERLFLYKQVDSLTYDQSKKAIAEPAKKFHVSYTEDAVAKIIDVTKGYPFFIQQLCQIVYKKTDSDKIEISNVESCISDFLKTLDEGFFKSRYERCAQTDKKFVFAMVKCGGLPCTISNVAKNLHKNVNSISTTRAQLINKGIIYPVRYKELDFTVPEFAGYIQRLDEYRQWCES</sequence>
<evidence type="ECO:0000259" key="1">
    <source>
        <dbReference type="Pfam" id="PF13191"/>
    </source>
</evidence>
<accession>A0ABR7NBH5</accession>
<name>A0ABR7NBH5_9FIRM</name>
<dbReference type="InterPro" id="IPR041664">
    <property type="entry name" value="AAA_16"/>
</dbReference>
<dbReference type="Proteomes" id="UP000657421">
    <property type="component" value="Unassembled WGS sequence"/>
</dbReference>
<keyword evidence="3" id="KW-1185">Reference proteome</keyword>
<feature type="domain" description="Orc1-like AAA ATPase" evidence="1">
    <location>
        <begin position="19"/>
        <end position="201"/>
    </location>
</feature>
<evidence type="ECO:0000313" key="3">
    <source>
        <dbReference type="Proteomes" id="UP000657421"/>
    </source>
</evidence>